<sequence>MITRLLRFLVHLYRYTLGTVLPNSCRFQPSCSAYALEALEKHGPGRGSWLTLKRIARCNPLFPGGHDPVPDPATTRCKPQIADTGDPLEV</sequence>
<comment type="function">
    <text evidence="1">Could be involved in insertion of integral membrane proteins into the membrane.</text>
</comment>
<name>A0A7C4CBX2_UNCW3</name>
<feature type="region of interest" description="Disordered" evidence="2">
    <location>
        <begin position="64"/>
        <end position="90"/>
    </location>
</feature>
<dbReference type="GO" id="GO:0005886">
    <property type="term" value="C:plasma membrane"/>
    <property type="evidence" value="ECO:0007669"/>
    <property type="project" value="UniProtKB-SubCell"/>
</dbReference>
<reference evidence="3" key="1">
    <citation type="journal article" date="2020" name="mSystems">
        <title>Genome- and Community-Level Interaction Insights into Carbon Utilization and Element Cycling Functions of Hydrothermarchaeota in Hydrothermal Sediment.</title>
        <authorList>
            <person name="Zhou Z."/>
            <person name="Liu Y."/>
            <person name="Xu W."/>
            <person name="Pan J."/>
            <person name="Luo Z.H."/>
            <person name="Li M."/>
        </authorList>
    </citation>
    <scope>NUCLEOTIDE SEQUENCE [LARGE SCALE GENOMIC DNA]</scope>
    <source>
        <strain evidence="3">SpSt-488</strain>
    </source>
</reference>
<dbReference type="EMBL" id="DSUT01000173">
    <property type="protein sequence ID" value="HGK28891.1"/>
    <property type="molecule type" value="Genomic_DNA"/>
</dbReference>
<keyword evidence="1" id="KW-1003">Cell membrane</keyword>
<dbReference type="HAMAP" id="MF_00386">
    <property type="entry name" value="UPF0161_YidD"/>
    <property type="match status" value="1"/>
</dbReference>
<evidence type="ECO:0000313" key="3">
    <source>
        <dbReference type="EMBL" id="HGK28891.1"/>
    </source>
</evidence>
<dbReference type="PANTHER" id="PTHR33383">
    <property type="entry name" value="MEMBRANE PROTEIN INSERTION EFFICIENCY FACTOR-RELATED"/>
    <property type="match status" value="1"/>
</dbReference>
<accession>A0A7C4CBX2</accession>
<keyword evidence="1" id="KW-0472">Membrane</keyword>
<comment type="caution">
    <text evidence="3">The sequence shown here is derived from an EMBL/GenBank/DDBJ whole genome shotgun (WGS) entry which is preliminary data.</text>
</comment>
<dbReference type="NCBIfam" id="TIGR00278">
    <property type="entry name" value="membrane protein insertion efficiency factor YidD"/>
    <property type="match status" value="1"/>
</dbReference>
<comment type="similarity">
    <text evidence="1">Belongs to the UPF0161 family.</text>
</comment>
<dbReference type="SMART" id="SM01234">
    <property type="entry name" value="Haemolytic"/>
    <property type="match status" value="1"/>
</dbReference>
<gene>
    <name evidence="3" type="primary">yidD</name>
    <name evidence="3" type="ORF">ENS41_08115</name>
</gene>
<dbReference type="PANTHER" id="PTHR33383:SF1">
    <property type="entry name" value="MEMBRANE PROTEIN INSERTION EFFICIENCY FACTOR-RELATED"/>
    <property type="match status" value="1"/>
</dbReference>
<comment type="subcellular location">
    <subcellularLocation>
        <location evidence="1">Cell membrane</location>
        <topology evidence="1">Peripheral membrane protein</topology>
        <orientation evidence="1">Cytoplasmic side</orientation>
    </subcellularLocation>
</comment>
<proteinExistence type="inferred from homology"/>
<evidence type="ECO:0000256" key="2">
    <source>
        <dbReference type="SAM" id="MobiDB-lite"/>
    </source>
</evidence>
<dbReference type="InterPro" id="IPR002696">
    <property type="entry name" value="Membr_insert_effic_factor_YidD"/>
</dbReference>
<evidence type="ECO:0000256" key="1">
    <source>
        <dbReference type="HAMAP-Rule" id="MF_00386"/>
    </source>
</evidence>
<organism evidence="3">
    <name type="scientific">candidate division WOR-3 bacterium</name>
    <dbReference type="NCBI Taxonomy" id="2052148"/>
    <lineage>
        <taxon>Bacteria</taxon>
        <taxon>Bacteria division WOR-3</taxon>
    </lineage>
</organism>
<dbReference type="Pfam" id="PF01809">
    <property type="entry name" value="YidD"/>
    <property type="match status" value="1"/>
</dbReference>
<dbReference type="AlphaFoldDB" id="A0A7C4CBX2"/>
<protein>
    <recommendedName>
        <fullName evidence="1">Putative membrane protein insertion efficiency factor</fullName>
    </recommendedName>
</protein>